<dbReference type="CDD" id="cd11070">
    <property type="entry name" value="CYP56-like"/>
    <property type="match status" value="1"/>
</dbReference>
<dbReference type="STRING" id="278944.A0A4Z1JBR8"/>
<reference evidence="9 10" key="1">
    <citation type="submission" date="2017-12" db="EMBL/GenBank/DDBJ databases">
        <title>Comparative genomics of Botrytis spp.</title>
        <authorList>
            <person name="Valero-Jimenez C.A."/>
            <person name="Tapia P."/>
            <person name="Veloso J."/>
            <person name="Silva-Moreno E."/>
            <person name="Staats M."/>
            <person name="Valdes J.H."/>
            <person name="Van Kan J.A.L."/>
        </authorList>
    </citation>
    <scope>NUCLEOTIDE SEQUENCE [LARGE SCALE GENOMIC DNA]</scope>
    <source>
        <strain evidence="9 10">MUCL2120</strain>
    </source>
</reference>
<dbReference type="InterPro" id="IPR036396">
    <property type="entry name" value="Cyt_P450_sf"/>
</dbReference>
<dbReference type="SUPFAM" id="SSF48264">
    <property type="entry name" value="Cytochrome P450"/>
    <property type="match status" value="1"/>
</dbReference>
<dbReference type="AlphaFoldDB" id="A0A4Z1JBR8"/>
<dbReference type="OrthoDB" id="1470350at2759"/>
<dbReference type="PRINTS" id="PR00463">
    <property type="entry name" value="EP450I"/>
</dbReference>
<evidence type="ECO:0000256" key="2">
    <source>
        <dbReference type="ARBA" id="ARBA00022723"/>
    </source>
</evidence>
<dbReference type="GO" id="GO:0004497">
    <property type="term" value="F:monooxygenase activity"/>
    <property type="evidence" value="ECO:0007669"/>
    <property type="project" value="UniProtKB-KW"/>
</dbReference>
<dbReference type="EMBL" id="PQXJ01000062">
    <property type="protein sequence ID" value="TGO66387.1"/>
    <property type="molecule type" value="Genomic_DNA"/>
</dbReference>
<dbReference type="PANTHER" id="PTHR24305">
    <property type="entry name" value="CYTOCHROME P450"/>
    <property type="match status" value="1"/>
</dbReference>
<name>A0A4Z1JBR8_9HELO</name>
<keyword evidence="6" id="KW-0560">Oxidoreductase</keyword>
<keyword evidence="8" id="KW-0732">Signal</keyword>
<dbReference type="InterPro" id="IPR002401">
    <property type="entry name" value="Cyt_P450_E_grp-I"/>
</dbReference>
<dbReference type="GO" id="GO:0005506">
    <property type="term" value="F:iron ion binding"/>
    <property type="evidence" value="ECO:0007669"/>
    <property type="project" value="InterPro"/>
</dbReference>
<feature type="binding site" description="axial binding residue" evidence="5">
    <location>
        <position position="563"/>
    </location>
    <ligand>
        <name>heme</name>
        <dbReference type="ChEBI" id="CHEBI:30413"/>
    </ligand>
    <ligandPart>
        <name>Fe</name>
        <dbReference type="ChEBI" id="CHEBI:18248"/>
    </ligandPart>
</feature>
<evidence type="ECO:0000256" key="8">
    <source>
        <dbReference type="SAM" id="SignalP"/>
    </source>
</evidence>
<evidence type="ECO:0000256" key="4">
    <source>
        <dbReference type="ARBA" id="ARBA00023026"/>
    </source>
</evidence>
<dbReference type="GO" id="GO:0020037">
    <property type="term" value="F:heme binding"/>
    <property type="evidence" value="ECO:0007669"/>
    <property type="project" value="InterPro"/>
</dbReference>
<keyword evidence="5 6" id="KW-0349">Heme</keyword>
<dbReference type="PANTHER" id="PTHR24305:SF223">
    <property type="entry name" value="CYTOCHROME P450-DIT2"/>
    <property type="match status" value="1"/>
</dbReference>
<proteinExistence type="inferred from homology"/>
<evidence type="ECO:0000313" key="9">
    <source>
        <dbReference type="EMBL" id="TGO66387.1"/>
    </source>
</evidence>
<evidence type="ECO:0000256" key="5">
    <source>
        <dbReference type="PIRSR" id="PIRSR602401-1"/>
    </source>
</evidence>
<dbReference type="InterPro" id="IPR001128">
    <property type="entry name" value="Cyt_P450"/>
</dbReference>
<keyword evidence="6" id="KW-0503">Monooxygenase</keyword>
<evidence type="ECO:0000256" key="6">
    <source>
        <dbReference type="RuleBase" id="RU000461"/>
    </source>
</evidence>
<keyword evidence="2 5" id="KW-0479">Metal-binding</keyword>
<feature type="signal peptide" evidence="8">
    <location>
        <begin position="1"/>
        <end position="22"/>
    </location>
</feature>
<dbReference type="PRINTS" id="PR00385">
    <property type="entry name" value="P450"/>
</dbReference>
<dbReference type="InterPro" id="IPR017972">
    <property type="entry name" value="Cyt_P450_CS"/>
</dbReference>
<dbReference type="Gene3D" id="1.10.630.10">
    <property type="entry name" value="Cytochrome P450"/>
    <property type="match status" value="1"/>
</dbReference>
<accession>A0A4Z1JBR8</accession>
<dbReference type="InterPro" id="IPR050121">
    <property type="entry name" value="Cytochrome_P450_monoxygenase"/>
</dbReference>
<keyword evidence="4" id="KW-0843">Virulence</keyword>
<dbReference type="PROSITE" id="PS00086">
    <property type="entry name" value="CYTOCHROME_P450"/>
    <property type="match status" value="1"/>
</dbReference>
<sequence>MAGILFIGLVLWTLLLLKVGIAYNGFLGSRKIAQKTGFPVIETRGCIQYLVWKKMRTLMLKGCSSSCANWIKEHFDVEIYYSNSEEITLDQALGMAIVTNHRNSFINLRTSYDLHGDTYIFAASNLNLLRTTNAELIAQFTTRKNDFVKPVKNYKVLEFFGKNIVTIEGEEWRRHKKVVGKSFGEKSIKLVWAESIGQAEGMIRIWGRRGRSSEKGDEELRVEDAGSDTAILSLHVICAVGFGVPQSWEGEEEENLGNGNLKIEGEELPNLGLSKPVGDHSLGFKDCINTVLGSLLRHGQVYKAFKETNQYVTGLLEHKKKQISAGDDDKVTMDLMGNMLKASTETLNSPKNSVVSNKNEDLPLTEAEIKSNAFIFLLAGHETTASSIQLCFVYLAISVLSQTSMQADIDLIVGSKKPQNWTYTSDFPKLYNSMVGAVLNEELRLMPIAETIPKITVGEQKVIVDGVEKVVPEGCFIHLNTVGAHRNPRYWPHRVSEEGSTDLNDFVPERWIIEKVENREDATHADEDEDENSVKDEIDKESSTLFKPVKGAFISFSEGPRACPGKKFAQVEMIAVLTVIFQKYSVELDVSAWASDEEVQSMNDEERREVYETAIRETKEVLGRCNQAQIVLKMAKEDKVPLRFVERGKERFRGL</sequence>
<evidence type="ECO:0000256" key="1">
    <source>
        <dbReference type="ARBA" id="ARBA00001971"/>
    </source>
</evidence>
<evidence type="ECO:0000313" key="10">
    <source>
        <dbReference type="Proteomes" id="UP000297452"/>
    </source>
</evidence>
<dbReference type="Proteomes" id="UP000297452">
    <property type="component" value="Unassembled WGS sequence"/>
</dbReference>
<comment type="caution">
    <text evidence="9">The sequence shown here is derived from an EMBL/GenBank/DDBJ whole genome shotgun (WGS) entry which is preliminary data.</text>
</comment>
<evidence type="ECO:0000256" key="7">
    <source>
        <dbReference type="SAM" id="MobiDB-lite"/>
    </source>
</evidence>
<feature type="region of interest" description="Disordered" evidence="7">
    <location>
        <begin position="518"/>
        <end position="540"/>
    </location>
</feature>
<gene>
    <name evidence="9" type="ORF">BOTNAR_0062g00200</name>
</gene>
<evidence type="ECO:0000256" key="3">
    <source>
        <dbReference type="ARBA" id="ARBA00023004"/>
    </source>
</evidence>
<dbReference type="Pfam" id="PF00067">
    <property type="entry name" value="p450"/>
    <property type="match status" value="1"/>
</dbReference>
<comment type="similarity">
    <text evidence="6">Belongs to the cytochrome P450 family.</text>
</comment>
<dbReference type="GO" id="GO:0016705">
    <property type="term" value="F:oxidoreductase activity, acting on paired donors, with incorporation or reduction of molecular oxygen"/>
    <property type="evidence" value="ECO:0007669"/>
    <property type="project" value="InterPro"/>
</dbReference>
<feature type="chain" id="PRO_5021253806" evidence="8">
    <location>
        <begin position="23"/>
        <end position="655"/>
    </location>
</feature>
<organism evidence="9 10">
    <name type="scientific">Botryotinia narcissicola</name>
    <dbReference type="NCBI Taxonomy" id="278944"/>
    <lineage>
        <taxon>Eukaryota</taxon>
        <taxon>Fungi</taxon>
        <taxon>Dikarya</taxon>
        <taxon>Ascomycota</taxon>
        <taxon>Pezizomycotina</taxon>
        <taxon>Leotiomycetes</taxon>
        <taxon>Helotiales</taxon>
        <taxon>Sclerotiniaceae</taxon>
        <taxon>Botryotinia</taxon>
    </lineage>
</organism>
<keyword evidence="10" id="KW-1185">Reference proteome</keyword>
<protein>
    <submittedName>
        <fullName evidence="9">Uncharacterized protein</fullName>
    </submittedName>
</protein>
<keyword evidence="3 5" id="KW-0408">Iron</keyword>
<comment type="cofactor">
    <cofactor evidence="1 5">
        <name>heme</name>
        <dbReference type="ChEBI" id="CHEBI:30413"/>
    </cofactor>
</comment>